<evidence type="ECO:0000259" key="4">
    <source>
        <dbReference type="Pfam" id="PF00496"/>
    </source>
</evidence>
<dbReference type="PROSITE" id="PS51257">
    <property type="entry name" value="PROKAR_LIPOPROTEIN"/>
    <property type="match status" value="1"/>
</dbReference>
<dbReference type="PROSITE" id="PS01040">
    <property type="entry name" value="SBP_BACTERIAL_5"/>
    <property type="match status" value="1"/>
</dbReference>
<dbReference type="InterPro" id="IPR000914">
    <property type="entry name" value="SBP_5_dom"/>
</dbReference>
<reference evidence="5 6" key="1">
    <citation type="submission" date="2024-06" db="EMBL/GenBank/DDBJ databases">
        <title>The Natural Products Discovery Center: Release of the First 8490 Sequenced Strains for Exploring Actinobacteria Biosynthetic Diversity.</title>
        <authorList>
            <person name="Kalkreuter E."/>
            <person name="Kautsar S.A."/>
            <person name="Yang D."/>
            <person name="Bader C.D."/>
            <person name="Teijaro C.N."/>
            <person name="Fluegel L."/>
            <person name="Davis C.M."/>
            <person name="Simpson J.R."/>
            <person name="Lauterbach L."/>
            <person name="Steele A.D."/>
            <person name="Gui C."/>
            <person name="Meng S."/>
            <person name="Li G."/>
            <person name="Viehrig K."/>
            <person name="Ye F."/>
            <person name="Su P."/>
            <person name="Kiefer A.F."/>
            <person name="Nichols A."/>
            <person name="Cepeda A.J."/>
            <person name="Yan W."/>
            <person name="Fan B."/>
            <person name="Jiang Y."/>
            <person name="Adhikari A."/>
            <person name="Zheng C.-J."/>
            <person name="Schuster L."/>
            <person name="Cowan T.M."/>
            <person name="Smanski M.J."/>
            <person name="Chevrette M.G."/>
            <person name="De Carvalho L.P.S."/>
            <person name="Shen B."/>
        </authorList>
    </citation>
    <scope>NUCLEOTIDE SEQUENCE [LARGE SCALE GENOMIC DNA]</scope>
    <source>
        <strain evidence="5 6">NPDC000634</strain>
    </source>
</reference>
<feature type="domain" description="Solute-binding protein family 5" evidence="4">
    <location>
        <begin position="102"/>
        <end position="456"/>
    </location>
</feature>
<dbReference type="Gene3D" id="3.90.76.10">
    <property type="entry name" value="Dipeptide-binding Protein, Domain 1"/>
    <property type="match status" value="1"/>
</dbReference>
<evidence type="ECO:0000313" key="6">
    <source>
        <dbReference type="Proteomes" id="UP001458415"/>
    </source>
</evidence>
<dbReference type="SUPFAM" id="SSF53850">
    <property type="entry name" value="Periplasmic binding protein-like II"/>
    <property type="match status" value="1"/>
</dbReference>
<evidence type="ECO:0000256" key="1">
    <source>
        <dbReference type="ARBA" id="ARBA00004193"/>
    </source>
</evidence>
<dbReference type="Pfam" id="PF00496">
    <property type="entry name" value="SBP_bac_5"/>
    <property type="match status" value="1"/>
</dbReference>
<dbReference type="PANTHER" id="PTHR30290:SF38">
    <property type="entry name" value="D,D-DIPEPTIDE-BINDING PERIPLASMIC PROTEIN DDPA-RELATED"/>
    <property type="match status" value="1"/>
</dbReference>
<evidence type="ECO:0000256" key="2">
    <source>
        <dbReference type="ARBA" id="ARBA00005695"/>
    </source>
</evidence>
<evidence type="ECO:0000256" key="3">
    <source>
        <dbReference type="ARBA" id="ARBA00022729"/>
    </source>
</evidence>
<proteinExistence type="inferred from homology"/>
<dbReference type="Proteomes" id="UP001458415">
    <property type="component" value="Unassembled WGS sequence"/>
</dbReference>
<dbReference type="InterPro" id="IPR023765">
    <property type="entry name" value="SBP_5_CS"/>
</dbReference>
<dbReference type="Gene3D" id="3.40.190.10">
    <property type="entry name" value="Periplasmic binding protein-like II"/>
    <property type="match status" value="1"/>
</dbReference>
<accession>A0ABV1VYF8</accession>
<keyword evidence="6" id="KW-1185">Reference proteome</keyword>
<keyword evidence="3" id="KW-0732">Signal</keyword>
<comment type="subcellular location">
    <subcellularLocation>
        <location evidence="1">Cell membrane</location>
        <topology evidence="1">Lipid-anchor</topology>
    </subcellularLocation>
</comment>
<dbReference type="EMBL" id="JBEPCU010000082">
    <property type="protein sequence ID" value="MER6976969.1"/>
    <property type="molecule type" value="Genomic_DNA"/>
</dbReference>
<dbReference type="Gene3D" id="3.10.105.10">
    <property type="entry name" value="Dipeptide-binding Protein, Domain 3"/>
    <property type="match status" value="1"/>
</dbReference>
<organism evidence="5 6">
    <name type="scientific">Streptomyces carpinensis</name>
    <dbReference type="NCBI Taxonomy" id="66369"/>
    <lineage>
        <taxon>Bacteria</taxon>
        <taxon>Bacillati</taxon>
        <taxon>Actinomycetota</taxon>
        <taxon>Actinomycetes</taxon>
        <taxon>Kitasatosporales</taxon>
        <taxon>Streptomycetaceae</taxon>
        <taxon>Streptomyces</taxon>
    </lineage>
</organism>
<name>A0ABV1VYF8_9ACTN</name>
<dbReference type="PIRSF" id="PIRSF002741">
    <property type="entry name" value="MppA"/>
    <property type="match status" value="1"/>
</dbReference>
<dbReference type="InterPro" id="IPR030678">
    <property type="entry name" value="Peptide/Ni-bd"/>
</dbReference>
<dbReference type="InterPro" id="IPR039424">
    <property type="entry name" value="SBP_5"/>
</dbReference>
<evidence type="ECO:0000313" key="5">
    <source>
        <dbReference type="EMBL" id="MER6976969.1"/>
    </source>
</evidence>
<gene>
    <name evidence="5" type="ORF">ABT317_08020</name>
</gene>
<sequence>MARQMEIPAIDGVRRRQVLQAGGLSALGLLIAACGGGNTPNPTINSSGSSVAGKPVHGGTLTFATAMDITTLDPAFSQNFSERFAFYAMYNTLVAYDQNFNLVPELAERWQTSKDGKTLTLFLRKGVKFHDGTPFNAAAVKWNLDRLLDESTNSPLRGQLTPPVRSVKVVDDSTVALDLQSAWRPLLAALGERPGFMISPTAYKKYGKDYGLHPVGTGPFEFVSFTQNSSLKLKRFDGYWDPSHVYLDGITFQNVQDAQVQLTMLRTGEAQIADQMTPQLATTLQGVSSVAVSQRPTGDWYAMQMDCDKPPFNDARLRQAIAYATNRDGVRDALFLGKARDAAGPIGIGWAYDAHDSAPVYAYDLDKAKALVAQANATGKRVRYVNSSQSDYQSIAQLLHEDYVKTGLNLQVGTVPASDYYNSVVADKNYWSLTKWTPRADPDGLLRNILHSGSNGNTTGYHNPEVDRLLDEAAGINDLTKAAPLYHQICRLVEKDAPYAWVIWPDALVPHTTNLGGLKLYPDGIYRLRSLWIAK</sequence>
<comment type="similarity">
    <text evidence="2">Belongs to the bacterial solute-binding protein 5 family.</text>
</comment>
<dbReference type="PANTHER" id="PTHR30290">
    <property type="entry name" value="PERIPLASMIC BINDING COMPONENT OF ABC TRANSPORTER"/>
    <property type="match status" value="1"/>
</dbReference>
<comment type="caution">
    <text evidence="5">The sequence shown here is derived from an EMBL/GenBank/DDBJ whole genome shotgun (WGS) entry which is preliminary data.</text>
</comment>
<dbReference type="RefSeq" id="WP_086728652.1">
    <property type="nucleotide sequence ID" value="NZ_MUBM01000250.1"/>
</dbReference>
<protein>
    <submittedName>
        <fullName evidence="5">ABC transporter substrate-binding protein</fullName>
    </submittedName>
</protein>